<reference evidence="1" key="1">
    <citation type="submission" date="2022-07" db="EMBL/GenBank/DDBJ databases">
        <title>Genome Sequence of Phlebia brevispora.</title>
        <authorList>
            <person name="Buettner E."/>
        </authorList>
    </citation>
    <scope>NUCLEOTIDE SEQUENCE</scope>
    <source>
        <strain evidence="1">MPL23</strain>
    </source>
</reference>
<keyword evidence="2" id="KW-1185">Reference proteome</keyword>
<name>A0ACC1SN59_9APHY</name>
<protein>
    <submittedName>
        <fullName evidence="1">Uncharacterized protein</fullName>
    </submittedName>
</protein>
<comment type="caution">
    <text evidence="1">The sequence shown here is derived from an EMBL/GenBank/DDBJ whole genome shotgun (WGS) entry which is preliminary data.</text>
</comment>
<dbReference type="Proteomes" id="UP001148662">
    <property type="component" value="Unassembled WGS sequence"/>
</dbReference>
<evidence type="ECO:0000313" key="2">
    <source>
        <dbReference type="Proteomes" id="UP001148662"/>
    </source>
</evidence>
<organism evidence="1 2">
    <name type="scientific">Phlebia brevispora</name>
    <dbReference type="NCBI Taxonomy" id="194682"/>
    <lineage>
        <taxon>Eukaryota</taxon>
        <taxon>Fungi</taxon>
        <taxon>Dikarya</taxon>
        <taxon>Basidiomycota</taxon>
        <taxon>Agaricomycotina</taxon>
        <taxon>Agaricomycetes</taxon>
        <taxon>Polyporales</taxon>
        <taxon>Meruliaceae</taxon>
        <taxon>Phlebia</taxon>
    </lineage>
</organism>
<gene>
    <name evidence="1" type="ORF">NM688_g5901</name>
</gene>
<proteinExistence type="predicted"/>
<accession>A0ACC1SN59</accession>
<evidence type="ECO:0000313" key="1">
    <source>
        <dbReference type="EMBL" id="KAJ3543083.1"/>
    </source>
</evidence>
<sequence length="384" mass="43177">MQSFEKALLSAAFVYAVVLAVRFIRKSRRDAKLPPGPSGLPVLGNILQLPKGQEWITYRNWGKLYGVLKVPGNLLFIISSHKIVTDLFEQRSALYSDRPHLVLADDIVGWGDSVVMGHYGERFRTNRRLMKIGLGPSAVRTYMSMLESSRATFLLQLEQRPEQYRQLFRNTAGSIGLQIAYGQEVRNDESLVSLTHEVMKIFDVVAMPGAWLVDTIPVLKYVPSWFPFAEFKRYGEYGRQVTMELLNKPYEDVKKRIASGSASASFTSVLLQDMKTDETMENCIKWTATSILAGNSDTSTAALSYFVLAMTLYPEAQAKAQEELDRVIGCDRLPQVSDRPSLPYVDALMKEVLRWHPVVPLAQFLTPTSKTMSTMDTSSPKAQS</sequence>
<dbReference type="EMBL" id="JANHOG010001139">
    <property type="protein sequence ID" value="KAJ3543083.1"/>
    <property type="molecule type" value="Genomic_DNA"/>
</dbReference>